<protein>
    <submittedName>
        <fullName evidence="4">Non-histone chromosomal 6</fullName>
    </submittedName>
</protein>
<keyword evidence="1" id="KW-0539">Nucleus</keyword>
<accession>A0A9P7AY84</accession>
<dbReference type="OrthoDB" id="1919336at2759"/>
<dbReference type="SUPFAM" id="SSF47095">
    <property type="entry name" value="HMG-box"/>
    <property type="match status" value="2"/>
</dbReference>
<dbReference type="Proteomes" id="UP000785200">
    <property type="component" value="Unassembled WGS sequence"/>
</dbReference>
<feature type="compositionally biased region" description="Basic residues" evidence="2">
    <location>
        <begin position="78"/>
        <end position="116"/>
    </location>
</feature>
<dbReference type="GO" id="GO:0003677">
    <property type="term" value="F:DNA binding"/>
    <property type="evidence" value="ECO:0007669"/>
    <property type="project" value="UniProtKB-UniRule"/>
</dbReference>
<evidence type="ECO:0000259" key="3">
    <source>
        <dbReference type="PROSITE" id="PS50118"/>
    </source>
</evidence>
<reference evidence="4" key="1">
    <citation type="submission" date="2019-07" db="EMBL/GenBank/DDBJ databases">
        <title>Hyphodiscus hymeniophilus genome sequencing and assembly.</title>
        <authorList>
            <person name="Kramer G."/>
            <person name="Nodwell J."/>
        </authorList>
    </citation>
    <scope>NUCLEOTIDE SEQUENCE</scope>
    <source>
        <strain evidence="4">ATCC 34498</strain>
    </source>
</reference>
<feature type="compositionally biased region" description="Basic and acidic residues" evidence="2">
    <location>
        <begin position="119"/>
        <end position="128"/>
    </location>
</feature>
<gene>
    <name evidence="4" type="ORF">D0Z07_3798</name>
</gene>
<sequence length="325" mass="36130">MLSSIGRAAIRRGGAGASYKSTNRVLQRILLLQRVAKANNVGSPFSLRQFSSSLLRSYATTTAKAKPKTKTSAPKAKSTAKKAAPKKPVKKAVRAKPKRKVASKPKPKAKPRKKVLTPKQKERTERQKQTLELKSLKATALTLPKAKPATVWTVILTEAVGKSSSLTLGTKEASAKYKSLTASELEHYNHIANQNKEENQTAYKKFIESHKPEEIRLANNARHLLAKRDGKKASSRLPALRDPRIPKLPSKAGIFFGADRWNSGDLKGLKIPEASRLIWNEWKELSPSERKPYEDQEAADKTRYIQEYKTVFGRDPLFVTRAAAA</sequence>
<feature type="compositionally biased region" description="Low complexity" evidence="2">
    <location>
        <begin position="61"/>
        <end position="77"/>
    </location>
</feature>
<dbReference type="EMBL" id="VNKQ01000007">
    <property type="protein sequence ID" value="KAG0649936.1"/>
    <property type="molecule type" value="Genomic_DNA"/>
</dbReference>
<feature type="DNA-binding region" description="HMG box" evidence="1">
    <location>
        <begin position="246"/>
        <end position="312"/>
    </location>
</feature>
<dbReference type="Gene3D" id="1.10.30.10">
    <property type="entry name" value="High mobility group box domain"/>
    <property type="match status" value="2"/>
</dbReference>
<evidence type="ECO:0000256" key="2">
    <source>
        <dbReference type="SAM" id="MobiDB-lite"/>
    </source>
</evidence>
<name>A0A9P7AY84_9HELO</name>
<dbReference type="GO" id="GO:0005634">
    <property type="term" value="C:nucleus"/>
    <property type="evidence" value="ECO:0007669"/>
    <property type="project" value="UniProtKB-UniRule"/>
</dbReference>
<dbReference type="AlphaFoldDB" id="A0A9P7AY84"/>
<evidence type="ECO:0000256" key="1">
    <source>
        <dbReference type="PROSITE-ProRule" id="PRU00267"/>
    </source>
</evidence>
<organism evidence="4 5">
    <name type="scientific">Hyphodiscus hymeniophilus</name>
    <dbReference type="NCBI Taxonomy" id="353542"/>
    <lineage>
        <taxon>Eukaryota</taxon>
        <taxon>Fungi</taxon>
        <taxon>Dikarya</taxon>
        <taxon>Ascomycota</taxon>
        <taxon>Pezizomycotina</taxon>
        <taxon>Leotiomycetes</taxon>
        <taxon>Helotiales</taxon>
        <taxon>Hyphodiscaceae</taxon>
        <taxon>Hyphodiscus</taxon>
    </lineage>
</organism>
<keyword evidence="5" id="KW-1185">Reference proteome</keyword>
<dbReference type="InterPro" id="IPR036910">
    <property type="entry name" value="HMG_box_dom_sf"/>
</dbReference>
<feature type="domain" description="HMG box" evidence="3">
    <location>
        <begin position="246"/>
        <end position="312"/>
    </location>
</feature>
<proteinExistence type="predicted"/>
<evidence type="ECO:0000313" key="5">
    <source>
        <dbReference type="Proteomes" id="UP000785200"/>
    </source>
</evidence>
<comment type="caution">
    <text evidence="4">The sequence shown here is derived from an EMBL/GenBank/DDBJ whole genome shotgun (WGS) entry which is preliminary data.</text>
</comment>
<feature type="region of interest" description="Disordered" evidence="2">
    <location>
        <begin position="61"/>
        <end position="128"/>
    </location>
</feature>
<evidence type="ECO:0000313" key="4">
    <source>
        <dbReference type="EMBL" id="KAG0649936.1"/>
    </source>
</evidence>
<dbReference type="PROSITE" id="PS50118">
    <property type="entry name" value="HMG_BOX_2"/>
    <property type="match status" value="1"/>
</dbReference>
<keyword evidence="1" id="KW-0238">DNA-binding</keyword>
<dbReference type="InterPro" id="IPR009071">
    <property type="entry name" value="HMG_box_dom"/>
</dbReference>